<dbReference type="Proteomes" id="UP001162992">
    <property type="component" value="Chromosome 19"/>
</dbReference>
<evidence type="ECO:0000313" key="1">
    <source>
        <dbReference type="EMBL" id="KAJ7521441.1"/>
    </source>
</evidence>
<keyword evidence="2" id="KW-1185">Reference proteome</keyword>
<accession>A0ACC2AV79</accession>
<name>A0ACC2AV79_DIPCM</name>
<sequence>MRASTENKRSHTGVMGSRGVMRRKRKATVQREESSKEHMQSASKRVPRHGRNASTSDSKQRDLDMIRGESHELNTTSSSPFFLEKNGVTVSANEPIHDAEEGVEQEVDMLPNHYNTKQDSFNKKASKKITDIDMVDEQELRRALAKLVPKHEKEQSALLETYKASYWKWHFQLRCGFGLLMYGFGSKRALLEDFASSTLVDAAAVAVNGYLPTINIKHVIYTIADALWKQHSTVEKGNENEPAPSQSLEELVSLITNYKEAHIVYVLVHNIDGPGLRDEETQHLLAKIAASKPVRFLASVDHVNAPLLWDKQMANICFNWWWHHTPTFAAYDIEGTFLPLLLASDGVTKGIRSAALVLQSLTPNAQSVFRTLASHQLTHSEDLGLTQHQLYSLCRERFLVSSELTLRAHLTEFKDHQLVCTRRGLDGQDCLYIPIQTEALSKLLEDLDS</sequence>
<reference evidence="2" key="1">
    <citation type="journal article" date="2024" name="Proc. Natl. Acad. Sci. U.S.A.">
        <title>Extraordinary preservation of gene collinearity over three hundred million years revealed in homosporous lycophytes.</title>
        <authorList>
            <person name="Li C."/>
            <person name="Wickell D."/>
            <person name="Kuo L.Y."/>
            <person name="Chen X."/>
            <person name="Nie B."/>
            <person name="Liao X."/>
            <person name="Peng D."/>
            <person name="Ji J."/>
            <person name="Jenkins J."/>
            <person name="Williams M."/>
            <person name="Shu S."/>
            <person name="Plott C."/>
            <person name="Barry K."/>
            <person name="Rajasekar S."/>
            <person name="Grimwood J."/>
            <person name="Han X."/>
            <person name="Sun S."/>
            <person name="Hou Z."/>
            <person name="He W."/>
            <person name="Dai G."/>
            <person name="Sun C."/>
            <person name="Schmutz J."/>
            <person name="Leebens-Mack J.H."/>
            <person name="Li F.W."/>
            <person name="Wang L."/>
        </authorList>
    </citation>
    <scope>NUCLEOTIDE SEQUENCE [LARGE SCALE GENOMIC DNA]</scope>
    <source>
        <strain evidence="2">cv. PW_Plant_1</strain>
    </source>
</reference>
<dbReference type="EMBL" id="CM055110">
    <property type="protein sequence ID" value="KAJ7521441.1"/>
    <property type="molecule type" value="Genomic_DNA"/>
</dbReference>
<evidence type="ECO:0000313" key="2">
    <source>
        <dbReference type="Proteomes" id="UP001162992"/>
    </source>
</evidence>
<gene>
    <name evidence="1" type="ORF">O6H91_19G054800</name>
</gene>
<protein>
    <submittedName>
        <fullName evidence="1">Uncharacterized protein</fullName>
    </submittedName>
</protein>
<proteinExistence type="predicted"/>
<organism evidence="1 2">
    <name type="scientific">Diphasiastrum complanatum</name>
    <name type="common">Issler's clubmoss</name>
    <name type="synonym">Lycopodium complanatum</name>
    <dbReference type="NCBI Taxonomy" id="34168"/>
    <lineage>
        <taxon>Eukaryota</taxon>
        <taxon>Viridiplantae</taxon>
        <taxon>Streptophyta</taxon>
        <taxon>Embryophyta</taxon>
        <taxon>Tracheophyta</taxon>
        <taxon>Lycopodiopsida</taxon>
        <taxon>Lycopodiales</taxon>
        <taxon>Lycopodiaceae</taxon>
        <taxon>Lycopodioideae</taxon>
        <taxon>Diphasiastrum</taxon>
    </lineage>
</organism>
<comment type="caution">
    <text evidence="1">The sequence shown here is derived from an EMBL/GenBank/DDBJ whole genome shotgun (WGS) entry which is preliminary data.</text>
</comment>